<dbReference type="InterPro" id="IPR003661">
    <property type="entry name" value="HisK_dim/P_dom"/>
</dbReference>
<dbReference type="CDD" id="cd00082">
    <property type="entry name" value="HisKA"/>
    <property type="match status" value="1"/>
</dbReference>
<comment type="subcellular location">
    <subcellularLocation>
        <location evidence="2">Cell membrane</location>
    </subcellularLocation>
</comment>
<dbReference type="GO" id="GO:0005524">
    <property type="term" value="F:ATP binding"/>
    <property type="evidence" value="ECO:0007669"/>
    <property type="project" value="UniProtKB-KW"/>
</dbReference>
<evidence type="ECO:0000313" key="16">
    <source>
        <dbReference type="Proteomes" id="UP000192906"/>
    </source>
</evidence>
<dbReference type="PANTHER" id="PTHR45453">
    <property type="entry name" value="PHOSPHATE REGULON SENSOR PROTEIN PHOR"/>
    <property type="match status" value="1"/>
</dbReference>
<comment type="catalytic activity">
    <reaction evidence="1">
        <text>ATP + protein L-histidine = ADP + protein N-phospho-L-histidine.</text>
        <dbReference type="EC" id="2.7.13.3"/>
    </reaction>
</comment>
<dbReference type="Proteomes" id="UP000192906">
    <property type="component" value="Unassembled WGS sequence"/>
</dbReference>
<keyword evidence="7" id="KW-0547">Nucleotide-binding</keyword>
<dbReference type="Pfam" id="PF00672">
    <property type="entry name" value="HAMP"/>
    <property type="match status" value="1"/>
</dbReference>
<evidence type="ECO:0000256" key="7">
    <source>
        <dbReference type="ARBA" id="ARBA00022741"/>
    </source>
</evidence>
<dbReference type="SUPFAM" id="SSF55785">
    <property type="entry name" value="PYP-like sensor domain (PAS domain)"/>
    <property type="match status" value="1"/>
</dbReference>
<evidence type="ECO:0000256" key="1">
    <source>
        <dbReference type="ARBA" id="ARBA00000085"/>
    </source>
</evidence>
<dbReference type="InterPro" id="IPR003594">
    <property type="entry name" value="HATPase_dom"/>
</dbReference>
<sequence>MINEVSYSIKSKLFIAVCLVAMICVSLPLGLSYYNLKADLMADARQSSQQNLELVQRLYRKTEELSASDRISEVSHLIGEEIAFFSADGKTISGASWVNPKWDILSREEIRGAKSDGIGFHISFDSARETYTLYSAIHFEDSSSGAEGYFLIKNQLLGIQAKISTIWNTFFWILPVIMLVCYLVIRFVTLQLSSSVESMVRTAEAVGQGNYKRRIRSLPDKEFLRLANSINWMAERIGEHVGTITSQKNKLQAVLNGMWDGVMVMDSDCRIQSVNRALVEILSGIENCIGRSPLEILPCPQLQDACESVVAMEGPNALNVNLELSAGRVYEVNIVRSPHTTDPGQGPGAIAVFHDISEIKRLETVRKDFVANVSHELRTPLTSIKGYAETLLSTPAPPAKLRKTFLGTIEKNADHMCKIVDDLLNLSRIESNSTQNGFVDMDPAEAVSQAWQACSGLAEKKQVSMVNTLESGAFTIFANPDQLMQLFRNLLENGIKYGPENKSVTVSYSKDGDDLKFIVQDEGPGIPAADQPRIFERFYSVEKFRRNEFGSTGLGLAIARHIVRNHGGEIKVQSPPEGYSHGTAFIFSLPYKPVKKMM</sequence>
<dbReference type="OrthoDB" id="9813151at2"/>
<dbReference type="FunFam" id="3.30.565.10:FF:000006">
    <property type="entry name" value="Sensor histidine kinase WalK"/>
    <property type="match status" value="1"/>
</dbReference>
<keyword evidence="12" id="KW-0812">Transmembrane</keyword>
<name>A0A1X7EFX5_9BACT</name>
<evidence type="ECO:0000256" key="4">
    <source>
        <dbReference type="ARBA" id="ARBA00022475"/>
    </source>
</evidence>
<feature type="transmembrane region" description="Helical" evidence="12">
    <location>
        <begin position="13"/>
        <end position="36"/>
    </location>
</feature>
<dbReference type="Gene3D" id="6.10.340.10">
    <property type="match status" value="1"/>
</dbReference>
<evidence type="ECO:0000256" key="8">
    <source>
        <dbReference type="ARBA" id="ARBA00022777"/>
    </source>
</evidence>
<dbReference type="SUPFAM" id="SSF47384">
    <property type="entry name" value="Homodimeric domain of signal transducing histidine kinase"/>
    <property type="match status" value="1"/>
</dbReference>
<dbReference type="GO" id="GO:0006355">
    <property type="term" value="P:regulation of DNA-templated transcription"/>
    <property type="evidence" value="ECO:0007669"/>
    <property type="project" value="InterPro"/>
</dbReference>
<dbReference type="InterPro" id="IPR000014">
    <property type="entry name" value="PAS"/>
</dbReference>
<dbReference type="Pfam" id="PF00512">
    <property type="entry name" value="HisKA"/>
    <property type="match status" value="1"/>
</dbReference>
<keyword evidence="5" id="KW-0597">Phosphoprotein</keyword>
<gene>
    <name evidence="15" type="ORF">SAMN06295933_2887</name>
</gene>
<dbReference type="PRINTS" id="PR00344">
    <property type="entry name" value="BCTRLSENSOR"/>
</dbReference>
<keyword evidence="12" id="KW-1133">Transmembrane helix</keyword>
<keyword evidence="11 12" id="KW-0472">Membrane</keyword>
<dbReference type="EC" id="2.7.13.3" evidence="3"/>
<dbReference type="SMART" id="SM00388">
    <property type="entry name" value="HisKA"/>
    <property type="match status" value="1"/>
</dbReference>
<evidence type="ECO:0000256" key="11">
    <source>
        <dbReference type="ARBA" id="ARBA00023136"/>
    </source>
</evidence>
<dbReference type="SMART" id="SM00304">
    <property type="entry name" value="HAMP"/>
    <property type="match status" value="1"/>
</dbReference>
<evidence type="ECO:0000259" key="13">
    <source>
        <dbReference type="PROSITE" id="PS50109"/>
    </source>
</evidence>
<dbReference type="Gene3D" id="3.30.450.20">
    <property type="entry name" value="PAS domain"/>
    <property type="match status" value="1"/>
</dbReference>
<dbReference type="GO" id="GO:0000155">
    <property type="term" value="F:phosphorelay sensor kinase activity"/>
    <property type="evidence" value="ECO:0007669"/>
    <property type="project" value="InterPro"/>
</dbReference>
<evidence type="ECO:0000256" key="2">
    <source>
        <dbReference type="ARBA" id="ARBA00004236"/>
    </source>
</evidence>
<dbReference type="Pfam" id="PF00989">
    <property type="entry name" value="PAS"/>
    <property type="match status" value="1"/>
</dbReference>
<dbReference type="InterPro" id="IPR050351">
    <property type="entry name" value="BphY/WalK/GraS-like"/>
</dbReference>
<feature type="domain" description="HAMP" evidence="14">
    <location>
        <begin position="190"/>
        <end position="242"/>
    </location>
</feature>
<dbReference type="InterPro" id="IPR036097">
    <property type="entry name" value="HisK_dim/P_sf"/>
</dbReference>
<dbReference type="GO" id="GO:0016036">
    <property type="term" value="P:cellular response to phosphate starvation"/>
    <property type="evidence" value="ECO:0007669"/>
    <property type="project" value="TreeGrafter"/>
</dbReference>
<feature type="domain" description="Histidine kinase" evidence="13">
    <location>
        <begin position="372"/>
        <end position="593"/>
    </location>
</feature>
<dbReference type="GO" id="GO:0005886">
    <property type="term" value="C:plasma membrane"/>
    <property type="evidence" value="ECO:0007669"/>
    <property type="project" value="UniProtKB-SubCell"/>
</dbReference>
<dbReference type="PANTHER" id="PTHR45453:SF1">
    <property type="entry name" value="PHOSPHATE REGULON SENSOR PROTEIN PHOR"/>
    <property type="match status" value="1"/>
</dbReference>
<dbReference type="Gene3D" id="1.10.287.130">
    <property type="match status" value="1"/>
</dbReference>
<dbReference type="PROSITE" id="PS50109">
    <property type="entry name" value="HIS_KIN"/>
    <property type="match status" value="1"/>
</dbReference>
<dbReference type="InterPro" id="IPR005467">
    <property type="entry name" value="His_kinase_dom"/>
</dbReference>
<dbReference type="Gene3D" id="3.30.565.10">
    <property type="entry name" value="Histidine kinase-like ATPase, C-terminal domain"/>
    <property type="match status" value="1"/>
</dbReference>
<feature type="transmembrane region" description="Helical" evidence="12">
    <location>
        <begin position="165"/>
        <end position="185"/>
    </location>
</feature>
<protein>
    <recommendedName>
        <fullName evidence="3">histidine kinase</fullName>
        <ecNumber evidence="3">2.7.13.3</ecNumber>
    </recommendedName>
</protein>
<dbReference type="InterPro" id="IPR013767">
    <property type="entry name" value="PAS_fold"/>
</dbReference>
<dbReference type="Pfam" id="PF02518">
    <property type="entry name" value="HATPase_c"/>
    <property type="match status" value="1"/>
</dbReference>
<dbReference type="InterPro" id="IPR036890">
    <property type="entry name" value="HATPase_C_sf"/>
</dbReference>
<organism evidence="15 16">
    <name type="scientific">Desulfovibrio gilichinskyi</name>
    <dbReference type="NCBI Taxonomy" id="1519643"/>
    <lineage>
        <taxon>Bacteria</taxon>
        <taxon>Pseudomonadati</taxon>
        <taxon>Thermodesulfobacteriota</taxon>
        <taxon>Desulfovibrionia</taxon>
        <taxon>Desulfovibrionales</taxon>
        <taxon>Desulfovibrionaceae</taxon>
        <taxon>Desulfovibrio</taxon>
    </lineage>
</organism>
<dbReference type="FunFam" id="1.10.287.130:FF:000008">
    <property type="entry name" value="Two-component sensor histidine kinase"/>
    <property type="match status" value="1"/>
</dbReference>
<dbReference type="STRING" id="1519643.SAMN06295933_2887"/>
<keyword evidence="16" id="KW-1185">Reference proteome</keyword>
<proteinExistence type="predicted"/>
<evidence type="ECO:0000256" key="5">
    <source>
        <dbReference type="ARBA" id="ARBA00022553"/>
    </source>
</evidence>
<dbReference type="InterPro" id="IPR003660">
    <property type="entry name" value="HAMP_dom"/>
</dbReference>
<dbReference type="RefSeq" id="WP_085103454.1">
    <property type="nucleotide sequence ID" value="NZ_FWZU01000005.1"/>
</dbReference>
<reference evidence="16" key="1">
    <citation type="submission" date="2017-04" db="EMBL/GenBank/DDBJ databases">
        <authorList>
            <person name="Varghese N."/>
            <person name="Submissions S."/>
        </authorList>
    </citation>
    <scope>NUCLEOTIDE SEQUENCE [LARGE SCALE GENOMIC DNA]</scope>
    <source>
        <strain evidence="16">K3S</strain>
    </source>
</reference>
<evidence type="ECO:0000256" key="12">
    <source>
        <dbReference type="SAM" id="Phobius"/>
    </source>
</evidence>
<dbReference type="CDD" id="cd06225">
    <property type="entry name" value="HAMP"/>
    <property type="match status" value="1"/>
</dbReference>
<dbReference type="NCBIfam" id="TIGR00229">
    <property type="entry name" value="sensory_box"/>
    <property type="match status" value="1"/>
</dbReference>
<evidence type="ECO:0000313" key="15">
    <source>
        <dbReference type="EMBL" id="SMF33258.1"/>
    </source>
</evidence>
<dbReference type="PROSITE" id="PS50885">
    <property type="entry name" value="HAMP"/>
    <property type="match status" value="1"/>
</dbReference>
<dbReference type="GO" id="GO:0004721">
    <property type="term" value="F:phosphoprotein phosphatase activity"/>
    <property type="evidence" value="ECO:0007669"/>
    <property type="project" value="TreeGrafter"/>
</dbReference>
<keyword evidence="10" id="KW-0902">Two-component regulatory system</keyword>
<keyword evidence="6" id="KW-0808">Transferase</keyword>
<keyword evidence="8 15" id="KW-0418">Kinase</keyword>
<dbReference type="SUPFAM" id="SSF55874">
    <property type="entry name" value="ATPase domain of HSP90 chaperone/DNA topoisomerase II/histidine kinase"/>
    <property type="match status" value="1"/>
</dbReference>
<accession>A0A1X7EFX5</accession>
<keyword evidence="4" id="KW-1003">Cell membrane</keyword>
<evidence type="ECO:0000256" key="9">
    <source>
        <dbReference type="ARBA" id="ARBA00022840"/>
    </source>
</evidence>
<dbReference type="CDD" id="cd00130">
    <property type="entry name" value="PAS"/>
    <property type="match status" value="1"/>
</dbReference>
<keyword evidence="9" id="KW-0067">ATP-binding</keyword>
<dbReference type="InterPro" id="IPR035965">
    <property type="entry name" value="PAS-like_dom_sf"/>
</dbReference>
<evidence type="ECO:0000256" key="3">
    <source>
        <dbReference type="ARBA" id="ARBA00012438"/>
    </source>
</evidence>
<dbReference type="InterPro" id="IPR004358">
    <property type="entry name" value="Sig_transdc_His_kin-like_C"/>
</dbReference>
<evidence type="ECO:0000256" key="6">
    <source>
        <dbReference type="ARBA" id="ARBA00022679"/>
    </source>
</evidence>
<dbReference type="AlphaFoldDB" id="A0A1X7EFX5"/>
<evidence type="ECO:0000259" key="14">
    <source>
        <dbReference type="PROSITE" id="PS50885"/>
    </source>
</evidence>
<evidence type="ECO:0000256" key="10">
    <source>
        <dbReference type="ARBA" id="ARBA00023012"/>
    </source>
</evidence>
<dbReference type="EMBL" id="FWZU01000005">
    <property type="protein sequence ID" value="SMF33258.1"/>
    <property type="molecule type" value="Genomic_DNA"/>
</dbReference>
<dbReference type="SMART" id="SM00387">
    <property type="entry name" value="HATPase_c"/>
    <property type="match status" value="1"/>
</dbReference>
<dbReference type="CDD" id="cd00075">
    <property type="entry name" value="HATPase"/>
    <property type="match status" value="1"/>
</dbReference>